<comment type="caution">
    <text evidence="2">The sequence shown here is derived from an EMBL/GenBank/DDBJ whole genome shotgun (WGS) entry which is preliminary data.</text>
</comment>
<protein>
    <submittedName>
        <fullName evidence="2">Uncharacterized protein</fullName>
    </submittedName>
</protein>
<proteinExistence type="predicted"/>
<sequence length="192" mass="20805">MNTTSSLHSVSRKVSVLFGLGFFSTSLLAVVSPANAQYGIEPGFGVDDGSFRRCTEQLLSAKINQETALNACARAFKPEETSNCVTRIARSTALAPADVLTACRQVRRPLELGNCVVDIRKELESAEEATVLNFCRRSLLPERYASCVVGISEDTAIEPNPAMQKCIAAGDFYPAELDPTFLPEESTPLLNQ</sequence>
<dbReference type="EMBL" id="DSRU01000260">
    <property type="protein sequence ID" value="HFM99659.1"/>
    <property type="molecule type" value="Genomic_DNA"/>
</dbReference>
<accession>A0A7C3PHJ9</accession>
<keyword evidence="1" id="KW-0732">Signal</keyword>
<evidence type="ECO:0000256" key="1">
    <source>
        <dbReference type="SAM" id="SignalP"/>
    </source>
</evidence>
<gene>
    <name evidence="2" type="ORF">ENR64_18245</name>
</gene>
<organism evidence="2">
    <name type="scientific">Oscillatoriales cyanobacterium SpSt-418</name>
    <dbReference type="NCBI Taxonomy" id="2282169"/>
    <lineage>
        <taxon>Bacteria</taxon>
        <taxon>Bacillati</taxon>
        <taxon>Cyanobacteriota</taxon>
        <taxon>Cyanophyceae</taxon>
        <taxon>Oscillatoriophycideae</taxon>
        <taxon>Oscillatoriales</taxon>
    </lineage>
</organism>
<feature type="signal peptide" evidence="1">
    <location>
        <begin position="1"/>
        <end position="29"/>
    </location>
</feature>
<feature type="chain" id="PRO_5027603284" evidence="1">
    <location>
        <begin position="30"/>
        <end position="192"/>
    </location>
</feature>
<evidence type="ECO:0000313" key="2">
    <source>
        <dbReference type="EMBL" id="HFM99659.1"/>
    </source>
</evidence>
<reference evidence="2" key="1">
    <citation type="journal article" date="2020" name="mSystems">
        <title>Genome- and Community-Level Interaction Insights into Carbon Utilization and Element Cycling Functions of Hydrothermarchaeota in Hydrothermal Sediment.</title>
        <authorList>
            <person name="Zhou Z."/>
            <person name="Liu Y."/>
            <person name="Xu W."/>
            <person name="Pan J."/>
            <person name="Luo Z.H."/>
            <person name="Li M."/>
        </authorList>
    </citation>
    <scope>NUCLEOTIDE SEQUENCE [LARGE SCALE GENOMIC DNA]</scope>
    <source>
        <strain evidence="2">SpSt-418</strain>
    </source>
</reference>
<name>A0A7C3PHJ9_9CYAN</name>
<dbReference type="AlphaFoldDB" id="A0A7C3PHJ9"/>